<proteinExistence type="predicted"/>
<comment type="caution">
    <text evidence="2">The sequence shown here is derived from an EMBL/GenBank/DDBJ whole genome shotgun (WGS) entry which is preliminary data.</text>
</comment>
<evidence type="ECO:0000256" key="1">
    <source>
        <dbReference type="SAM" id="MobiDB-lite"/>
    </source>
</evidence>
<dbReference type="KEGG" id="tng:GSTEN00038216G001"/>
<evidence type="ECO:0000313" key="2">
    <source>
        <dbReference type="EMBL" id="CAG13463.1"/>
    </source>
</evidence>
<dbReference type="AlphaFoldDB" id="Q4RDR9"/>
<accession>Q4RDR9</accession>
<feature type="compositionally biased region" description="Basic and acidic residues" evidence="1">
    <location>
        <begin position="1"/>
        <end position="10"/>
    </location>
</feature>
<reference evidence="2" key="2">
    <citation type="submission" date="2004-02" db="EMBL/GenBank/DDBJ databases">
        <authorList>
            <consortium name="Genoscope"/>
            <consortium name="Whitehead Institute Centre for Genome Research"/>
        </authorList>
    </citation>
    <scope>NUCLEOTIDE SEQUENCE</scope>
</reference>
<sequence length="100" mass="11737">MEIERKKEAGGEMGRWGKTKEGGYKEKGNLGDGEIVRVRRGRDREKGETRRENKLQDYFICFLVIIFQILYRKQHVFLSCIDTTMAHLNQATNMKKKILT</sequence>
<organism evidence="2">
    <name type="scientific">Tetraodon nigroviridis</name>
    <name type="common">Spotted green pufferfish</name>
    <name type="synonym">Chelonodon nigroviridis</name>
    <dbReference type="NCBI Taxonomy" id="99883"/>
    <lineage>
        <taxon>Eukaryota</taxon>
        <taxon>Metazoa</taxon>
        <taxon>Chordata</taxon>
        <taxon>Craniata</taxon>
        <taxon>Vertebrata</taxon>
        <taxon>Euteleostomi</taxon>
        <taxon>Actinopterygii</taxon>
        <taxon>Neopterygii</taxon>
        <taxon>Teleostei</taxon>
        <taxon>Neoteleostei</taxon>
        <taxon>Acanthomorphata</taxon>
        <taxon>Eupercaria</taxon>
        <taxon>Tetraodontiformes</taxon>
        <taxon>Tetradontoidea</taxon>
        <taxon>Tetraodontidae</taxon>
        <taxon>Tetraodon</taxon>
    </lineage>
</organism>
<reference evidence="2" key="1">
    <citation type="journal article" date="2004" name="Nature">
        <title>Genome duplication in the teleost fish Tetraodon nigroviridis reveals the early vertebrate proto-karyotype.</title>
        <authorList>
            <person name="Jaillon O."/>
            <person name="Aury J.-M."/>
            <person name="Brunet F."/>
            <person name="Petit J.-L."/>
            <person name="Stange-Thomann N."/>
            <person name="Mauceli E."/>
            <person name="Bouneau L."/>
            <person name="Fischer C."/>
            <person name="Ozouf-Costaz C."/>
            <person name="Bernot A."/>
            <person name="Nicaud S."/>
            <person name="Jaffe D."/>
            <person name="Fisher S."/>
            <person name="Lutfalla G."/>
            <person name="Dossat C."/>
            <person name="Segurens B."/>
            <person name="Dasilva C."/>
            <person name="Salanoubat M."/>
            <person name="Levy M."/>
            <person name="Boudet N."/>
            <person name="Castellano S."/>
            <person name="Anthouard V."/>
            <person name="Jubin C."/>
            <person name="Castelli V."/>
            <person name="Katinka M."/>
            <person name="Vacherie B."/>
            <person name="Biemont C."/>
            <person name="Skalli Z."/>
            <person name="Cattolico L."/>
            <person name="Poulain J."/>
            <person name="De Berardinis V."/>
            <person name="Cruaud C."/>
            <person name="Duprat S."/>
            <person name="Brottier P."/>
            <person name="Coutanceau J.-P."/>
            <person name="Gouzy J."/>
            <person name="Parra G."/>
            <person name="Lardier G."/>
            <person name="Chapple C."/>
            <person name="McKernan K.J."/>
            <person name="McEwan P."/>
            <person name="Bosak S."/>
            <person name="Kellis M."/>
            <person name="Volff J.-N."/>
            <person name="Guigo R."/>
            <person name="Zody M.C."/>
            <person name="Mesirov J."/>
            <person name="Lindblad-Toh K."/>
            <person name="Birren B."/>
            <person name="Nusbaum C."/>
            <person name="Kahn D."/>
            <person name="Robinson-Rechavi M."/>
            <person name="Laudet V."/>
            <person name="Schachter V."/>
            <person name="Quetier F."/>
            <person name="Saurin W."/>
            <person name="Scarpelli C."/>
            <person name="Wincker P."/>
            <person name="Lander E.S."/>
            <person name="Weissenbach J."/>
            <person name="Roest Crollius H."/>
        </authorList>
    </citation>
    <scope>NUCLEOTIDE SEQUENCE [LARGE SCALE GENOMIC DNA]</scope>
</reference>
<protein>
    <submittedName>
        <fullName evidence="2">(spotted green pufferfish) hypothetical protein</fullName>
    </submittedName>
</protein>
<feature type="region of interest" description="Disordered" evidence="1">
    <location>
        <begin position="1"/>
        <end position="28"/>
    </location>
</feature>
<dbReference type="EMBL" id="CAAE01015891">
    <property type="protein sequence ID" value="CAG13463.1"/>
    <property type="molecule type" value="Genomic_DNA"/>
</dbReference>
<name>Q4RDR9_TETNG</name>
<feature type="compositionally biased region" description="Basic and acidic residues" evidence="1">
    <location>
        <begin position="18"/>
        <end position="28"/>
    </location>
</feature>
<gene>
    <name evidence="2" type="ORF">GSTENG00038216001</name>
</gene>